<proteinExistence type="inferred from homology"/>
<dbReference type="AlphaFoldDB" id="A0AAN0JBJ3"/>
<dbReference type="PANTHER" id="PTHR11306">
    <property type="entry name" value="NIEMANN PICK TYPE C2 PROTEIN NPC2-RELATED"/>
    <property type="match status" value="1"/>
</dbReference>
<reference evidence="9" key="2">
    <citation type="submission" date="2024-06" db="UniProtKB">
        <authorList>
            <consortium name="EnsemblMetazoa"/>
        </authorList>
    </citation>
    <scope>IDENTIFICATION</scope>
</reference>
<dbReference type="PANTHER" id="PTHR11306:SF0">
    <property type="entry name" value="PHOSPHATIDYLGLYCEROL_PHOSPHATIDYLINOSITOL TRANSFER PROTEIN"/>
    <property type="match status" value="1"/>
</dbReference>
<dbReference type="Gene3D" id="2.70.220.10">
    <property type="entry name" value="Ganglioside GM2 activator"/>
    <property type="match status" value="1"/>
</dbReference>
<dbReference type="EnsemblMetazoa" id="XM_019998800.1">
    <property type="protein sequence ID" value="XP_019854359.1"/>
    <property type="gene ID" value="LOC109583446"/>
</dbReference>
<feature type="signal peptide" evidence="7">
    <location>
        <begin position="1"/>
        <end position="17"/>
    </location>
</feature>
<dbReference type="KEGG" id="aqu:109583446"/>
<dbReference type="Proteomes" id="UP000007879">
    <property type="component" value="Unassembled WGS sequence"/>
</dbReference>
<evidence type="ECO:0000313" key="9">
    <source>
        <dbReference type="EnsemblMetazoa" id="XP_019854359.1"/>
    </source>
</evidence>
<sequence length="163" mass="18877">MMTVLLMILSVVLVVSTLTGSTNNYYNEPTGNKGVTDCSVTKKFAQFFNVSLTSYTLIRGKEFQIHVTFHNKKTIQWGILHFTLTYPYKNYINITFMDEKFNLCDYIDDIFKVYCPMPPGTYHTDSVQTLTKLLWPGKYYAKATAYIEKGEEMMCLMTEFTVK</sequence>
<dbReference type="InterPro" id="IPR036846">
    <property type="entry name" value="GM2-AP_sf"/>
</dbReference>
<name>A0AAN0JBJ3_AMPQE</name>
<comment type="function">
    <text evidence="1">Catalyzes the intermembrane transfer of phosphatidylglycerol and phosphatidylinositol.</text>
</comment>
<dbReference type="SMART" id="SM00737">
    <property type="entry name" value="ML"/>
    <property type="match status" value="1"/>
</dbReference>
<dbReference type="SUPFAM" id="SSF81296">
    <property type="entry name" value="E set domains"/>
    <property type="match status" value="1"/>
</dbReference>
<protein>
    <recommendedName>
        <fullName evidence="8">MD-2-related lipid-recognition domain-containing protein</fullName>
    </recommendedName>
</protein>
<feature type="domain" description="MD-2-related lipid-recognition" evidence="8">
    <location>
        <begin position="35"/>
        <end position="160"/>
    </location>
</feature>
<keyword evidence="5 7" id="KW-0732">Signal</keyword>
<keyword evidence="4" id="KW-0813">Transport</keyword>
<evidence type="ECO:0000256" key="7">
    <source>
        <dbReference type="SAM" id="SignalP"/>
    </source>
</evidence>
<comment type="similarity">
    <text evidence="2">Belongs to the NPC2 family.</text>
</comment>
<keyword evidence="6" id="KW-0445">Lipid transport</keyword>
<dbReference type="InterPro" id="IPR039670">
    <property type="entry name" value="NPC2-like"/>
</dbReference>
<reference evidence="10" key="1">
    <citation type="journal article" date="2010" name="Nature">
        <title>The Amphimedon queenslandica genome and the evolution of animal complexity.</title>
        <authorList>
            <person name="Srivastava M."/>
            <person name="Simakov O."/>
            <person name="Chapman J."/>
            <person name="Fahey B."/>
            <person name="Gauthier M.E."/>
            <person name="Mitros T."/>
            <person name="Richards G.S."/>
            <person name="Conaco C."/>
            <person name="Dacre M."/>
            <person name="Hellsten U."/>
            <person name="Larroux C."/>
            <person name="Putnam N.H."/>
            <person name="Stanke M."/>
            <person name="Adamska M."/>
            <person name="Darling A."/>
            <person name="Degnan S.M."/>
            <person name="Oakley T.H."/>
            <person name="Plachetzki D.C."/>
            <person name="Zhai Y."/>
            <person name="Adamski M."/>
            <person name="Calcino A."/>
            <person name="Cummins S.F."/>
            <person name="Goodstein D.M."/>
            <person name="Harris C."/>
            <person name="Jackson D.J."/>
            <person name="Leys S.P."/>
            <person name="Shu S."/>
            <person name="Woodcroft B.J."/>
            <person name="Vervoort M."/>
            <person name="Kosik K.S."/>
            <person name="Manning G."/>
            <person name="Degnan B.M."/>
            <person name="Rokhsar D.S."/>
        </authorList>
    </citation>
    <scope>NUCLEOTIDE SEQUENCE [LARGE SCALE GENOMIC DNA]</scope>
</reference>
<evidence type="ECO:0000256" key="1">
    <source>
        <dbReference type="ARBA" id="ARBA00002053"/>
    </source>
</evidence>
<dbReference type="GO" id="GO:0032934">
    <property type="term" value="F:sterol binding"/>
    <property type="evidence" value="ECO:0007669"/>
    <property type="project" value="InterPro"/>
</dbReference>
<evidence type="ECO:0000256" key="6">
    <source>
        <dbReference type="ARBA" id="ARBA00023055"/>
    </source>
</evidence>
<dbReference type="InterPro" id="IPR003172">
    <property type="entry name" value="ML_dom"/>
</dbReference>
<dbReference type="Pfam" id="PF02221">
    <property type="entry name" value="E1_DerP2_DerF2"/>
    <property type="match status" value="1"/>
</dbReference>
<evidence type="ECO:0000256" key="2">
    <source>
        <dbReference type="ARBA" id="ARBA00006370"/>
    </source>
</evidence>
<dbReference type="GeneID" id="109583446"/>
<evidence type="ECO:0000256" key="3">
    <source>
        <dbReference type="ARBA" id="ARBA00011245"/>
    </source>
</evidence>
<dbReference type="GO" id="GO:0015918">
    <property type="term" value="P:sterol transport"/>
    <property type="evidence" value="ECO:0007669"/>
    <property type="project" value="InterPro"/>
</dbReference>
<evidence type="ECO:0000256" key="4">
    <source>
        <dbReference type="ARBA" id="ARBA00022448"/>
    </source>
</evidence>
<feature type="chain" id="PRO_5042933979" description="MD-2-related lipid-recognition domain-containing protein" evidence="7">
    <location>
        <begin position="18"/>
        <end position="163"/>
    </location>
</feature>
<dbReference type="RefSeq" id="XP_019854359.1">
    <property type="nucleotide sequence ID" value="XM_019998800.1"/>
</dbReference>
<keyword evidence="10" id="KW-1185">Reference proteome</keyword>
<evidence type="ECO:0000259" key="8">
    <source>
        <dbReference type="SMART" id="SM00737"/>
    </source>
</evidence>
<accession>A0AAN0JBJ3</accession>
<comment type="subunit">
    <text evidence="3">Monomer.</text>
</comment>
<evidence type="ECO:0000256" key="5">
    <source>
        <dbReference type="ARBA" id="ARBA00022729"/>
    </source>
</evidence>
<dbReference type="InterPro" id="IPR014756">
    <property type="entry name" value="Ig_E-set"/>
</dbReference>
<organism evidence="9 10">
    <name type="scientific">Amphimedon queenslandica</name>
    <name type="common">Sponge</name>
    <dbReference type="NCBI Taxonomy" id="400682"/>
    <lineage>
        <taxon>Eukaryota</taxon>
        <taxon>Metazoa</taxon>
        <taxon>Porifera</taxon>
        <taxon>Demospongiae</taxon>
        <taxon>Heteroscleromorpha</taxon>
        <taxon>Haplosclerida</taxon>
        <taxon>Niphatidae</taxon>
        <taxon>Amphimedon</taxon>
    </lineage>
</organism>
<evidence type="ECO:0000313" key="10">
    <source>
        <dbReference type="Proteomes" id="UP000007879"/>
    </source>
</evidence>